<keyword evidence="3" id="KW-0479">Metal-binding</keyword>
<evidence type="ECO:0000256" key="8">
    <source>
        <dbReference type="PROSITE-ProRule" id="PRU00042"/>
    </source>
</evidence>
<dbReference type="PROSITE" id="PS50157">
    <property type="entry name" value="ZINC_FINGER_C2H2_2"/>
    <property type="match status" value="15"/>
</dbReference>
<feature type="domain" description="C2H2-type" evidence="10">
    <location>
        <begin position="1301"/>
        <end position="1325"/>
    </location>
</feature>
<feature type="domain" description="C2H2-type" evidence="10">
    <location>
        <begin position="1195"/>
        <end position="1222"/>
    </location>
</feature>
<dbReference type="PROSITE" id="PS00028">
    <property type="entry name" value="ZINC_FINGER_C2H2_1"/>
    <property type="match status" value="12"/>
</dbReference>
<feature type="compositionally biased region" description="Basic residues" evidence="9">
    <location>
        <begin position="924"/>
        <end position="935"/>
    </location>
</feature>
<feature type="region of interest" description="Disordered" evidence="9">
    <location>
        <begin position="1017"/>
        <end position="1046"/>
    </location>
</feature>
<feature type="domain" description="C2H2-type" evidence="10">
    <location>
        <begin position="793"/>
        <end position="820"/>
    </location>
</feature>
<evidence type="ECO:0000256" key="2">
    <source>
        <dbReference type="ARBA" id="ARBA00006991"/>
    </source>
</evidence>
<evidence type="ECO:0000313" key="12">
    <source>
        <dbReference type="Proteomes" id="UP000762676"/>
    </source>
</evidence>
<feature type="domain" description="C2H2-type" evidence="10">
    <location>
        <begin position="1167"/>
        <end position="1194"/>
    </location>
</feature>
<dbReference type="InterPro" id="IPR050331">
    <property type="entry name" value="Zinc_finger"/>
</dbReference>
<proteinExistence type="inferred from homology"/>
<keyword evidence="6" id="KW-0862">Zinc</keyword>
<feature type="compositionally biased region" description="Basic and acidic residues" evidence="9">
    <location>
        <begin position="1019"/>
        <end position="1038"/>
    </location>
</feature>
<dbReference type="FunFam" id="3.30.160.60:FF:000100">
    <property type="entry name" value="Zinc finger 45-like"/>
    <property type="match status" value="1"/>
</dbReference>
<feature type="compositionally biased region" description="Polar residues" evidence="9">
    <location>
        <begin position="103"/>
        <end position="112"/>
    </location>
</feature>
<feature type="compositionally biased region" description="Basic residues" evidence="9">
    <location>
        <begin position="118"/>
        <end position="128"/>
    </location>
</feature>
<feature type="region of interest" description="Disordered" evidence="9">
    <location>
        <begin position="352"/>
        <end position="379"/>
    </location>
</feature>
<gene>
    <name evidence="11" type="ORF">ElyMa_000870900</name>
</gene>
<dbReference type="InterPro" id="IPR013087">
    <property type="entry name" value="Znf_C2H2_type"/>
</dbReference>
<feature type="domain" description="C2H2-type" evidence="10">
    <location>
        <begin position="2052"/>
        <end position="2079"/>
    </location>
</feature>
<dbReference type="FunFam" id="3.30.160.60:FF:000446">
    <property type="entry name" value="Zinc finger protein"/>
    <property type="match status" value="1"/>
</dbReference>
<feature type="domain" description="C2H2-type" evidence="10">
    <location>
        <begin position="1058"/>
        <end position="1080"/>
    </location>
</feature>
<feature type="region of interest" description="Disordered" evidence="9">
    <location>
        <begin position="1272"/>
        <end position="1293"/>
    </location>
</feature>
<evidence type="ECO:0000256" key="7">
    <source>
        <dbReference type="ARBA" id="ARBA00023242"/>
    </source>
</evidence>
<comment type="caution">
    <text evidence="11">The sequence shown here is derived from an EMBL/GenBank/DDBJ whole genome shotgun (WGS) entry which is preliminary data.</text>
</comment>
<dbReference type="GO" id="GO:0008270">
    <property type="term" value="F:zinc ion binding"/>
    <property type="evidence" value="ECO:0007669"/>
    <property type="project" value="UniProtKB-KW"/>
</dbReference>
<feature type="domain" description="C2H2-type" evidence="10">
    <location>
        <begin position="1139"/>
        <end position="1166"/>
    </location>
</feature>
<feature type="domain" description="C2H2-type" evidence="10">
    <location>
        <begin position="2080"/>
        <end position="2111"/>
    </location>
</feature>
<feature type="region of interest" description="Disordered" evidence="9">
    <location>
        <begin position="103"/>
        <end position="130"/>
    </location>
</feature>
<feature type="compositionally biased region" description="Polar residues" evidence="9">
    <location>
        <begin position="855"/>
        <end position="869"/>
    </location>
</feature>
<evidence type="ECO:0000259" key="10">
    <source>
        <dbReference type="PROSITE" id="PS50157"/>
    </source>
</evidence>
<evidence type="ECO:0000256" key="9">
    <source>
        <dbReference type="SAM" id="MobiDB-lite"/>
    </source>
</evidence>
<feature type="compositionally biased region" description="Polar residues" evidence="9">
    <location>
        <begin position="616"/>
        <end position="630"/>
    </location>
</feature>
<sequence>MNHEGAGDRYSLQIDGNIRAANVTADVLQNVGLCPKLKSPVHAEKGTAVFRDLSLINAGNAGGLNTRYDKHEKASDLIDWPSFLLPISSSNCKVISKKSSIQQTSGLSNLSKEGTVRARNRKCPRPKRNVSQCQRDKAAVTFASSFQSPELKRETTTSTYMKVSENRMHPHHNDSEYIGSITICSPSLTESNFSRKTTQHSFDSRGKVSGRYGIKDAENTAGVLNKIKEEEEEAWEINFSNNNANGQGTVSLNTNLSDTSQEYFKMFTSVKPDINATDYKFEKHALGDHNNPEKYHSYQPKPSCDKSDSEGLDKVRIGNVQSFSSSKRNLLCKVKLETEFFHAVKLPSSVDVSVSETQKGQVSANDGTKKEHGSPAVSHIKQENLPEYEVEHWCDLGPSSQYAGNDSFDTIDEKDDLHKSLMKDNETHSPEHDRKKSSTSWSVAGDSRQLLQSRWYSNSPHSAVPVSCATSEPILDSHSCFDRRTPYVDPLGHPPHLSDLLHPQQSSSLQHLTQSTPSLSLHNSTRVDDIQGDFYHANNISLSVMSSSQTPTFNFHNALYMLSNQTPPYGLYPYPYVSMMAGRSNWRLVEPQALNTHQNYISNFHLTDHLHTANQQTISPQGDNTTTSTPMKVATAPRSGPMISADPDNYNTDCFKDSNRKEESSSGATSKPMSIQREKDDVPLRDFGKQRPKKRNEDFVDPTEMKFGLDDDEESNDSDRMQIASDEEWMPEQVREKEGSNSDSELDDDDDRAQAQRLQTRSRQGIRKNLVSEKNLKRPGPFERPKESQCKEKKCPTCGKICKGNYQLRRHQLSHSEYRPYQCSQCDKGFKQKAHLKGHIKSVHSKSKHLKSAKTQNDNKNNANVNGETTLKVKHHKVKSKTECGKSESADGKHFDKNPIKPVVPEANEKEDILRNNLDQSRPMRPRAGRPRRALNNRDYTCRLCGKSFKTAYRLKRHEQSHTDVRPYACRTCGKRFKQSGHRNEHEANHQRQGVRFLCNKCGVVFRCRSSFNSHMRAHSQEQTRHEEMSEQLSKTDKSQAGGSSQVRQTWEMMSTVYDCPYCVEKFATAQALNSHLDTHVEIMHRRHVQPYSCDVCRRKFTYRHNLIKHSLMHKAPEKFADFFKEKMEAHVASGKPSYKCSHCSKVFIRKETLAKHAKIHTGLKPFKCPTCSQSFTQNIHLKVHMRKHTGIRPFQCQECGKGFIDSTALAKHIEYEACNSENFVYRCKICDKRHNYLGSIKQHMRKDHNIEAIDVDSHIDKTQRVVKDKKADCDKAENGGKDKRKDCVHKEHKSDKNGRHQCLICLRTFKEKANLLRHVKRKHTQLLKILNRDSCEQTPSLSSTHQQMSPGLVKVAGHDGSFKKAPDGGLVHSAAASNVSSSSQSEAFNKTKTLGVANNDSSKTSTPKGDLVQTKDALELNTERPRYDQLCTGLVENNPVLTHTDGSFGADENVGDKTVVTFSNTELQYKTIAKDVGTENSPEQLESTNIGYQRHTSEEIEECTENTTDMLSPCENFLYKIGLTVSRKSRRPTKPPTSPDSPKKFDKLGRRDDGDALVEPATSFTDLTKDQDKHLGLGLKRTHDKKHDSSCGDAVVENISVVELDAKQLYCSGGFTGESFVVDLNDLDLSKTTYSRTPVGQGQPKIDNVVTTTRAFQAPIEEGNDNKDKDFHQVSDSTPSCVIQHLQSVEEYDVHSLSTGACSPVPLDLSQTHLRNITPQRRAPKCEGARSTYRSSCQNAKAKRFEANETGSTVTSPFDARPNRSKQTALDKNPNQIPPSSKKRISKESTASKTSLKNVFYVPYTSPLPITSEHVSPHYSTYFSPKPTKPILCNESIEPFDAGQDCEVGESPMDLSNTAQRSYTTVPPPTSYSATHFPASLGLTSLLTTRTGPMGTCSSSDYIMHQRDTPSYSSFSVPLSKSAANNFISEPHRNDYMVMAPTYYYQDFKDPWAYQNYRFYNNMEARLRNTPMSTLTLPPSEQRIPVPTQCMTSATVTATTGAQAAGSSPPSLPDSTMKTGNGFVCGKCGKIFNARHRLKRHELTHTDFRPYSCSQCGRAFRQKVHLSDHLKRHAGHRPFSCSGCGKRFILKNELNQHAKHYCCGKAGKEPPREAAVSIPADPHSFPAHGVTDVGSSYNQ</sequence>
<feature type="compositionally biased region" description="Basic and acidic residues" evidence="9">
    <location>
        <begin position="880"/>
        <end position="899"/>
    </location>
</feature>
<feature type="region of interest" description="Disordered" evidence="9">
    <location>
        <begin position="1526"/>
        <end position="1556"/>
    </location>
</feature>
<feature type="compositionally biased region" description="Basic and acidic residues" evidence="9">
    <location>
        <begin position="654"/>
        <end position="664"/>
    </location>
</feature>
<comment type="similarity">
    <text evidence="2">Belongs to the krueppel C2H2-type zinc-finger protein family.</text>
</comment>
<feature type="domain" description="C2H2-type" evidence="10">
    <location>
        <begin position="968"/>
        <end position="995"/>
    </location>
</feature>
<dbReference type="GO" id="GO:0005634">
    <property type="term" value="C:nucleus"/>
    <property type="evidence" value="ECO:0007669"/>
    <property type="project" value="UniProtKB-SubCell"/>
</dbReference>
<evidence type="ECO:0000256" key="3">
    <source>
        <dbReference type="ARBA" id="ARBA00022723"/>
    </source>
</evidence>
<dbReference type="SUPFAM" id="SSF57667">
    <property type="entry name" value="beta-beta-alpha zinc fingers"/>
    <property type="match status" value="8"/>
</dbReference>
<evidence type="ECO:0000313" key="11">
    <source>
        <dbReference type="EMBL" id="GFR92574.1"/>
    </source>
</evidence>
<feature type="compositionally biased region" description="Basic and acidic residues" evidence="9">
    <location>
        <begin position="770"/>
        <end position="789"/>
    </location>
</feature>
<feature type="compositionally biased region" description="Basic and acidic residues" evidence="9">
    <location>
        <begin position="676"/>
        <end position="709"/>
    </location>
</feature>
<feature type="domain" description="C2H2-type" evidence="10">
    <location>
        <begin position="940"/>
        <end position="967"/>
    </location>
</feature>
<feature type="domain" description="C2H2-type" evidence="10">
    <location>
        <begin position="1226"/>
        <end position="1254"/>
    </location>
</feature>
<feature type="region of interest" description="Disordered" evidence="9">
    <location>
        <begin position="1744"/>
        <end position="1791"/>
    </location>
</feature>
<dbReference type="Gene3D" id="3.30.160.60">
    <property type="entry name" value="Classic Zinc Finger"/>
    <property type="match status" value="11"/>
</dbReference>
<feature type="region of interest" description="Disordered" evidence="9">
    <location>
        <begin position="423"/>
        <end position="444"/>
    </location>
</feature>
<feature type="compositionally biased region" description="Basic and acidic residues" evidence="9">
    <location>
        <begin position="1542"/>
        <end position="1555"/>
    </location>
</feature>
<organism evidence="11 12">
    <name type="scientific">Elysia marginata</name>
    <dbReference type="NCBI Taxonomy" id="1093978"/>
    <lineage>
        <taxon>Eukaryota</taxon>
        <taxon>Metazoa</taxon>
        <taxon>Spiralia</taxon>
        <taxon>Lophotrochozoa</taxon>
        <taxon>Mollusca</taxon>
        <taxon>Gastropoda</taxon>
        <taxon>Heterobranchia</taxon>
        <taxon>Euthyneura</taxon>
        <taxon>Panpulmonata</taxon>
        <taxon>Sacoglossa</taxon>
        <taxon>Placobranchoidea</taxon>
        <taxon>Plakobranchidae</taxon>
        <taxon>Elysia</taxon>
    </lineage>
</organism>
<name>A0AAV4H4Q0_9GAST</name>
<feature type="region of interest" description="Disordered" evidence="9">
    <location>
        <begin position="842"/>
        <end position="935"/>
    </location>
</feature>
<evidence type="ECO:0000256" key="6">
    <source>
        <dbReference type="ARBA" id="ARBA00022833"/>
    </source>
</evidence>
<dbReference type="FunFam" id="3.30.160.60:FF:000340">
    <property type="entry name" value="zinc finger protein 473 isoform X1"/>
    <property type="match status" value="2"/>
</dbReference>
<keyword evidence="4" id="KW-0677">Repeat</keyword>
<feature type="domain" description="C2H2-type" evidence="10">
    <location>
        <begin position="821"/>
        <end position="849"/>
    </location>
</feature>
<comment type="subcellular location">
    <subcellularLocation>
        <location evidence="1">Nucleus</location>
    </subcellularLocation>
</comment>
<keyword evidence="7" id="KW-0539">Nucleus</keyword>
<dbReference type="PANTHER" id="PTHR16515:SF49">
    <property type="entry name" value="GASTRULA ZINC FINGER PROTEIN XLCGF49.1-LIKE-RELATED"/>
    <property type="match status" value="1"/>
</dbReference>
<accession>A0AAV4H4Q0</accession>
<evidence type="ECO:0000256" key="5">
    <source>
        <dbReference type="ARBA" id="ARBA00022771"/>
    </source>
</evidence>
<dbReference type="EMBL" id="BMAT01001790">
    <property type="protein sequence ID" value="GFR92574.1"/>
    <property type="molecule type" value="Genomic_DNA"/>
</dbReference>
<dbReference type="FunFam" id="3.30.160.60:FF:000624">
    <property type="entry name" value="zinc finger protein 697"/>
    <property type="match status" value="1"/>
</dbReference>
<feature type="compositionally biased region" description="Basic and acidic residues" evidence="9">
    <location>
        <begin position="286"/>
        <end position="296"/>
    </location>
</feature>
<keyword evidence="12" id="KW-1185">Reference proteome</keyword>
<evidence type="ECO:0000256" key="4">
    <source>
        <dbReference type="ARBA" id="ARBA00022737"/>
    </source>
</evidence>
<feature type="domain" description="C2H2-type" evidence="10">
    <location>
        <begin position="2024"/>
        <end position="2051"/>
    </location>
</feature>
<dbReference type="FunFam" id="3.30.160.60:FF:000733">
    <property type="entry name" value="Zinc finger protein 236 variant"/>
    <property type="match status" value="1"/>
</dbReference>
<dbReference type="InterPro" id="IPR036236">
    <property type="entry name" value="Znf_C2H2_sf"/>
</dbReference>
<reference evidence="11 12" key="1">
    <citation type="journal article" date="2021" name="Elife">
        <title>Chloroplast acquisition without the gene transfer in kleptoplastic sea slugs, Plakobranchus ocellatus.</title>
        <authorList>
            <person name="Maeda T."/>
            <person name="Takahashi S."/>
            <person name="Yoshida T."/>
            <person name="Shimamura S."/>
            <person name="Takaki Y."/>
            <person name="Nagai Y."/>
            <person name="Toyoda A."/>
            <person name="Suzuki Y."/>
            <person name="Arimoto A."/>
            <person name="Ishii H."/>
            <person name="Satoh N."/>
            <person name="Nishiyama T."/>
            <person name="Hasebe M."/>
            <person name="Maruyama T."/>
            <person name="Minagawa J."/>
            <person name="Obokata J."/>
            <person name="Shigenobu S."/>
        </authorList>
    </citation>
    <scope>NUCLEOTIDE SEQUENCE [LARGE SCALE GENOMIC DNA]</scope>
</reference>
<feature type="compositionally biased region" description="Basic and acidic residues" evidence="9">
    <location>
        <begin position="423"/>
        <end position="436"/>
    </location>
</feature>
<evidence type="ECO:0000256" key="1">
    <source>
        <dbReference type="ARBA" id="ARBA00004123"/>
    </source>
</evidence>
<feature type="compositionally biased region" description="Basic residues" evidence="9">
    <location>
        <begin position="842"/>
        <end position="852"/>
    </location>
</feature>
<feature type="compositionally biased region" description="Polar residues" evidence="9">
    <location>
        <begin position="1766"/>
        <end position="1780"/>
    </location>
</feature>
<dbReference type="FunFam" id="3.30.160.60:FF:000110">
    <property type="entry name" value="Zinc finger protein-like"/>
    <property type="match status" value="1"/>
</dbReference>
<feature type="domain" description="C2H2-type" evidence="10">
    <location>
        <begin position="1092"/>
        <end position="1119"/>
    </location>
</feature>
<protein>
    <submittedName>
        <fullName evidence="11">Zinc finger protein 184</fullName>
    </submittedName>
</protein>
<keyword evidence="5 8" id="KW-0863">Zinc-finger</keyword>
<dbReference type="Proteomes" id="UP000762676">
    <property type="component" value="Unassembled WGS sequence"/>
</dbReference>
<feature type="region of interest" description="Disordered" evidence="9">
    <location>
        <begin position="286"/>
        <end position="310"/>
    </location>
</feature>
<feature type="compositionally biased region" description="Polar residues" evidence="9">
    <location>
        <begin position="352"/>
        <end position="366"/>
    </location>
</feature>
<dbReference type="PANTHER" id="PTHR16515">
    <property type="entry name" value="PR DOMAIN ZINC FINGER PROTEIN"/>
    <property type="match status" value="1"/>
</dbReference>
<dbReference type="GO" id="GO:0010468">
    <property type="term" value="P:regulation of gene expression"/>
    <property type="evidence" value="ECO:0007669"/>
    <property type="project" value="TreeGrafter"/>
</dbReference>
<feature type="region of interest" description="Disordered" evidence="9">
    <location>
        <begin position="2120"/>
        <end position="2140"/>
    </location>
</feature>
<feature type="domain" description="C2H2-type" evidence="10">
    <location>
        <begin position="997"/>
        <end position="1024"/>
    </location>
</feature>
<dbReference type="SMART" id="SM00355">
    <property type="entry name" value="ZnF_C2H2"/>
    <property type="match status" value="15"/>
</dbReference>
<dbReference type="Pfam" id="PF00096">
    <property type="entry name" value="zf-C2H2"/>
    <property type="match status" value="7"/>
</dbReference>
<feature type="region of interest" description="Disordered" evidence="9">
    <location>
        <begin position="616"/>
        <end position="789"/>
    </location>
</feature>